<dbReference type="PANTHER" id="PTHR43046">
    <property type="entry name" value="GDP-MANNOSE MANNOSYL HYDROLASE"/>
    <property type="match status" value="1"/>
</dbReference>
<evidence type="ECO:0000256" key="4">
    <source>
        <dbReference type="RuleBase" id="RU003476"/>
    </source>
</evidence>
<dbReference type="PROSITE" id="PS00893">
    <property type="entry name" value="NUDIX_BOX"/>
    <property type="match status" value="1"/>
</dbReference>
<evidence type="ECO:0000256" key="3">
    <source>
        <dbReference type="ARBA" id="ARBA00022801"/>
    </source>
</evidence>
<dbReference type="Proteomes" id="UP001344251">
    <property type="component" value="Chromosome"/>
</dbReference>
<dbReference type="CDD" id="cd04678">
    <property type="entry name" value="NUDIX_MTH2_Nudt15"/>
    <property type="match status" value="1"/>
</dbReference>
<reference evidence="7 8" key="1">
    <citation type="submission" date="2022-10" db="EMBL/GenBank/DDBJ databases">
        <title>The complete genomes of actinobacterial strains from the NBC collection.</title>
        <authorList>
            <person name="Joergensen T.S."/>
            <person name="Alvarez Arevalo M."/>
            <person name="Sterndorff E.B."/>
            <person name="Faurdal D."/>
            <person name="Vuksanovic O."/>
            <person name="Mourched A.-S."/>
            <person name="Charusanti P."/>
            <person name="Shaw S."/>
            <person name="Blin K."/>
            <person name="Weber T."/>
        </authorList>
    </citation>
    <scope>NUCLEOTIDE SEQUENCE [LARGE SCALE GENOMIC DNA]</scope>
    <source>
        <strain evidence="7 8">NBC 01774</strain>
    </source>
</reference>
<dbReference type="PRINTS" id="PR00502">
    <property type="entry name" value="NUDIXFAMILY"/>
</dbReference>
<keyword evidence="3 4" id="KW-0378">Hydrolase</keyword>
<feature type="region of interest" description="Disordered" evidence="5">
    <location>
        <begin position="1"/>
        <end position="22"/>
    </location>
</feature>
<sequence length="183" mass="19626">MTDGTTRGTVTGRPRNSRPPEARAAFGVGVIVLAPQGQVLIGRHRAGTWELPGGKIDPGESVPAAAARELHEETGLHAEPHAVRVFAMLHDDVQGVHRITMAAVVTAYTGTPYAAEPDNVGDWQWHDPTGLPGPLFTPSAQILAAWRPDLDIEVPLPHFFGIAAPVSHHDRRESPDADGSRRV</sequence>
<dbReference type="InterPro" id="IPR020476">
    <property type="entry name" value="Nudix_hydrolase"/>
</dbReference>
<dbReference type="InterPro" id="IPR020084">
    <property type="entry name" value="NUDIX_hydrolase_CS"/>
</dbReference>
<evidence type="ECO:0000313" key="7">
    <source>
        <dbReference type="EMBL" id="WSB67400.1"/>
    </source>
</evidence>
<comment type="similarity">
    <text evidence="2 4">Belongs to the Nudix hydrolase family.</text>
</comment>
<proteinExistence type="inferred from homology"/>
<dbReference type="RefSeq" id="WP_326616697.1">
    <property type="nucleotide sequence ID" value="NZ_CP109106.1"/>
</dbReference>
<dbReference type="Gene3D" id="3.90.79.10">
    <property type="entry name" value="Nucleoside Triphosphate Pyrophosphohydrolase"/>
    <property type="match status" value="1"/>
</dbReference>
<dbReference type="SUPFAM" id="SSF55811">
    <property type="entry name" value="Nudix"/>
    <property type="match status" value="1"/>
</dbReference>
<evidence type="ECO:0000256" key="5">
    <source>
        <dbReference type="SAM" id="MobiDB-lite"/>
    </source>
</evidence>
<name>A0ABZ1FAU2_9ACTN</name>
<feature type="domain" description="Nudix hydrolase" evidence="6">
    <location>
        <begin position="21"/>
        <end position="149"/>
    </location>
</feature>
<dbReference type="EMBL" id="CP109106">
    <property type="protein sequence ID" value="WSB67400.1"/>
    <property type="molecule type" value="Genomic_DNA"/>
</dbReference>
<evidence type="ECO:0000256" key="1">
    <source>
        <dbReference type="ARBA" id="ARBA00001946"/>
    </source>
</evidence>
<dbReference type="PROSITE" id="PS51462">
    <property type="entry name" value="NUDIX"/>
    <property type="match status" value="1"/>
</dbReference>
<feature type="compositionally biased region" description="Low complexity" evidence="5">
    <location>
        <begin position="1"/>
        <end position="14"/>
    </location>
</feature>
<keyword evidence="8" id="KW-1185">Reference proteome</keyword>
<comment type="cofactor">
    <cofactor evidence="1">
        <name>Mg(2+)</name>
        <dbReference type="ChEBI" id="CHEBI:18420"/>
    </cofactor>
</comment>
<evidence type="ECO:0000313" key="8">
    <source>
        <dbReference type="Proteomes" id="UP001344251"/>
    </source>
</evidence>
<dbReference type="InterPro" id="IPR000086">
    <property type="entry name" value="NUDIX_hydrolase_dom"/>
</dbReference>
<protein>
    <submittedName>
        <fullName evidence="7">NUDIX domain-containing protein</fullName>
    </submittedName>
</protein>
<dbReference type="Pfam" id="PF00293">
    <property type="entry name" value="NUDIX"/>
    <property type="match status" value="1"/>
</dbReference>
<gene>
    <name evidence="7" type="ORF">OG863_05190</name>
</gene>
<dbReference type="PANTHER" id="PTHR43046:SF14">
    <property type="entry name" value="MUTT_NUDIX FAMILY PROTEIN"/>
    <property type="match status" value="1"/>
</dbReference>
<evidence type="ECO:0000256" key="2">
    <source>
        <dbReference type="ARBA" id="ARBA00005582"/>
    </source>
</evidence>
<dbReference type="InterPro" id="IPR015797">
    <property type="entry name" value="NUDIX_hydrolase-like_dom_sf"/>
</dbReference>
<organism evidence="7 8">
    <name type="scientific">Streptomyces decoyicus</name>
    <dbReference type="NCBI Taxonomy" id="249567"/>
    <lineage>
        <taxon>Bacteria</taxon>
        <taxon>Bacillati</taxon>
        <taxon>Actinomycetota</taxon>
        <taxon>Actinomycetes</taxon>
        <taxon>Kitasatosporales</taxon>
        <taxon>Streptomycetaceae</taxon>
        <taxon>Streptomyces</taxon>
    </lineage>
</organism>
<evidence type="ECO:0000259" key="6">
    <source>
        <dbReference type="PROSITE" id="PS51462"/>
    </source>
</evidence>
<accession>A0ABZ1FAU2</accession>